<evidence type="ECO:0008006" key="3">
    <source>
        <dbReference type="Google" id="ProtNLM"/>
    </source>
</evidence>
<comment type="caution">
    <text evidence="1">The sequence shown here is derived from an EMBL/GenBank/DDBJ whole genome shotgun (WGS) entry which is preliminary data.</text>
</comment>
<evidence type="ECO:0000313" key="1">
    <source>
        <dbReference type="EMBL" id="TPX16204.1"/>
    </source>
</evidence>
<organism evidence="1 2">
    <name type="scientific">Thyridium curvatum</name>
    <dbReference type="NCBI Taxonomy" id="1093900"/>
    <lineage>
        <taxon>Eukaryota</taxon>
        <taxon>Fungi</taxon>
        <taxon>Dikarya</taxon>
        <taxon>Ascomycota</taxon>
        <taxon>Pezizomycotina</taxon>
        <taxon>Sordariomycetes</taxon>
        <taxon>Sordariomycetidae</taxon>
        <taxon>Thyridiales</taxon>
        <taxon>Thyridiaceae</taxon>
        <taxon>Thyridium</taxon>
    </lineage>
</organism>
<dbReference type="OrthoDB" id="4863010at2759"/>
<gene>
    <name evidence="1" type="ORF">E0L32_004199</name>
</gene>
<evidence type="ECO:0000313" key="2">
    <source>
        <dbReference type="Proteomes" id="UP000319257"/>
    </source>
</evidence>
<dbReference type="InParanoid" id="A0A507BC20"/>
<dbReference type="RefSeq" id="XP_030997915.1">
    <property type="nucleotide sequence ID" value="XM_031138584.1"/>
</dbReference>
<dbReference type="EMBL" id="SKBQ01000019">
    <property type="protein sequence ID" value="TPX16204.1"/>
    <property type="molecule type" value="Genomic_DNA"/>
</dbReference>
<dbReference type="PANTHER" id="PTHR43167">
    <property type="entry name" value="PUTATIVE (AFU_ORTHOLOGUE AFUA_6G01830)-RELATED"/>
    <property type="match status" value="1"/>
</dbReference>
<dbReference type="AlphaFoldDB" id="A0A507BC20"/>
<reference evidence="1 2" key="1">
    <citation type="submission" date="2019-06" db="EMBL/GenBank/DDBJ databases">
        <title>Draft genome sequence of the filamentous fungus Phialemoniopsis curvata isolated from diesel fuel.</title>
        <authorList>
            <person name="Varaljay V.A."/>
            <person name="Lyon W.J."/>
            <person name="Crouch A.L."/>
            <person name="Drake C.E."/>
            <person name="Hollomon J.M."/>
            <person name="Nadeau L.J."/>
            <person name="Nunn H.S."/>
            <person name="Stevenson B.S."/>
            <person name="Bojanowski C.L."/>
            <person name="Crookes-Goodson W.J."/>
        </authorList>
    </citation>
    <scope>NUCLEOTIDE SEQUENCE [LARGE SCALE GENOMIC DNA]</scope>
    <source>
        <strain evidence="1 2">D216</strain>
    </source>
</reference>
<dbReference type="Gene3D" id="3.40.50.150">
    <property type="entry name" value="Vaccinia Virus protein VP39"/>
    <property type="match status" value="1"/>
</dbReference>
<dbReference type="STRING" id="1093900.A0A507BC20"/>
<dbReference type="PANTHER" id="PTHR43167:SF1">
    <property type="entry name" value="PUTATIVE (AFU_ORTHOLOGUE AFUA_6G01830)-RELATED"/>
    <property type="match status" value="1"/>
</dbReference>
<dbReference type="InterPro" id="IPR029063">
    <property type="entry name" value="SAM-dependent_MTases_sf"/>
</dbReference>
<proteinExistence type="predicted"/>
<dbReference type="SUPFAM" id="SSF53335">
    <property type="entry name" value="S-adenosyl-L-methionine-dependent methyltransferases"/>
    <property type="match status" value="1"/>
</dbReference>
<name>A0A507BC20_9PEZI</name>
<dbReference type="Proteomes" id="UP000319257">
    <property type="component" value="Unassembled WGS sequence"/>
</dbReference>
<keyword evidence="2" id="KW-1185">Reference proteome</keyword>
<dbReference type="GeneID" id="41971646"/>
<protein>
    <recommendedName>
        <fullName evidence="3">O-methyltransferase</fullName>
    </recommendedName>
</protein>
<accession>A0A507BC20</accession>
<sequence>MSSSQEELPKTGSPNPLQGVAEHIRALLARLHAESSAQEGSMTEGDFKDRPFAEVMKDKFIALDEDKSQYVYQLLRVLGATTVVEAGTSYGVSTIYLALAVAANAAASGKAGRVIATEHEPGKCVQARKYWAECGEEVSQQFWAPMALPTLKLVQPKMRHGAVVITDNSIGAAKAYKELLEYLRGPDSGFINLTLPYKSGLEVSVYLPQG</sequence>